<dbReference type="Pfam" id="PF00923">
    <property type="entry name" value="TAL_FSA"/>
    <property type="match status" value="1"/>
</dbReference>
<dbReference type="PANTHER" id="PTHR10683:SF18">
    <property type="entry name" value="TRANSALDOLASE"/>
    <property type="match status" value="1"/>
</dbReference>
<dbReference type="Gene3D" id="3.20.20.70">
    <property type="entry name" value="Aldolase class I"/>
    <property type="match status" value="1"/>
</dbReference>
<proteinExistence type="predicted"/>
<gene>
    <name evidence="2" type="primary">talA</name>
    <name evidence="2" type="ORF">A33U_0146</name>
</gene>
<dbReference type="AlphaFoldDB" id="J7GS91"/>
<dbReference type="GO" id="GO:0006098">
    <property type="term" value="P:pentose-phosphate shunt"/>
    <property type="evidence" value="ECO:0007669"/>
    <property type="project" value="UniProtKB-UniPathway"/>
</dbReference>
<dbReference type="OrthoDB" id="9809101at2"/>
<protein>
    <submittedName>
        <fullName evidence="2">Transaldolase</fullName>
    </submittedName>
</protein>
<dbReference type="Proteomes" id="UP000003932">
    <property type="component" value="Chromosome"/>
</dbReference>
<evidence type="ECO:0000256" key="1">
    <source>
        <dbReference type="ARBA" id="ARBA00023270"/>
    </source>
</evidence>
<dbReference type="GO" id="GO:0005975">
    <property type="term" value="P:carbohydrate metabolic process"/>
    <property type="evidence" value="ECO:0007669"/>
    <property type="project" value="InterPro"/>
</dbReference>
<dbReference type="InterPro" id="IPR018225">
    <property type="entry name" value="Transaldolase_AS"/>
</dbReference>
<sequence length="297" mass="34366">MNLLNYLYINKKISIDSADLNLIKKYKFNSITSNPTLILKSFLNKTYNLLLNLFFYKNNKKILLDSDIQISLYDKILIFIVGNLIPFINDKISIEIPARISFNYNLIIIYSKKIIFLCNKYGINIKKILIKIPGTDSGIKAAKKLKEIGIETNITLIFDINQVKKCLDYGVYIISPFVGRISDSIFCKYDSGVNFVKNIFIYKNNNNYKTKIMAASFRNINQILNLTFCDCLTISPIYFSKLLKFNLKLLFTNNIKKSIKINFLNKHSSKLIINGINIFDKDHKKFINIISTIINNL</sequence>
<dbReference type="PATRIC" id="fig|1202536.3.peg.122"/>
<organism evidence="2 3">
    <name type="scientific">Candidatus Carsonella ruddii CE isolate Thao2000</name>
    <dbReference type="NCBI Taxonomy" id="1202536"/>
    <lineage>
        <taxon>Bacteria</taxon>
        <taxon>Pseudomonadati</taxon>
        <taxon>Pseudomonadota</taxon>
        <taxon>Gammaproteobacteria</taxon>
        <taxon>Oceanospirillales</taxon>
        <taxon>Halomonadaceae</taxon>
        <taxon>Zymobacter group</taxon>
        <taxon>Candidatus Carsonella</taxon>
    </lineage>
</organism>
<keyword evidence="1" id="KW-0704">Schiff base</keyword>
<dbReference type="RefSeq" id="WP_014886898.1">
    <property type="nucleotide sequence ID" value="NC_018414.1"/>
</dbReference>
<dbReference type="UniPathway" id="UPA00115">
    <property type="reaction ID" value="UER00414"/>
</dbReference>
<dbReference type="STRING" id="1202536.A33U_0146"/>
<dbReference type="EMBL" id="CP003541">
    <property type="protein sequence ID" value="AFP83597.1"/>
    <property type="molecule type" value="Genomic_DNA"/>
</dbReference>
<evidence type="ECO:0000313" key="3">
    <source>
        <dbReference type="Proteomes" id="UP000003932"/>
    </source>
</evidence>
<evidence type="ECO:0000313" key="2">
    <source>
        <dbReference type="EMBL" id="AFP83597.1"/>
    </source>
</evidence>
<dbReference type="InterPro" id="IPR001585">
    <property type="entry name" value="TAL/FSA"/>
</dbReference>
<accession>J7GS91</accession>
<dbReference type="PROSITE" id="PS00958">
    <property type="entry name" value="TRANSALDOLASE_2"/>
    <property type="match status" value="1"/>
</dbReference>
<dbReference type="SUPFAM" id="SSF51569">
    <property type="entry name" value="Aldolase"/>
    <property type="match status" value="1"/>
</dbReference>
<dbReference type="InterPro" id="IPR013785">
    <property type="entry name" value="Aldolase_TIM"/>
</dbReference>
<reference evidence="2 3" key="1">
    <citation type="journal article" date="2012" name="Mol. Biol. Evol.">
        <title>Genome reduction and co-evolution between the primary and secondary bacterial symbionts of psyllids.</title>
        <authorList>
            <person name="Sloan D.B."/>
            <person name="Moran N.A."/>
        </authorList>
    </citation>
    <scope>NUCLEOTIDE SEQUENCE [LARGE SCALE GENOMIC DNA]</scope>
    <source>
        <strain evidence="2 3">CE</strain>
    </source>
</reference>
<dbReference type="PANTHER" id="PTHR10683">
    <property type="entry name" value="TRANSALDOLASE"/>
    <property type="match status" value="1"/>
</dbReference>
<name>J7GS91_CARRU</name>
<dbReference type="HOGENOM" id="CLU_047470_0_1_6"/>
<dbReference type="KEGG" id="cru:A33U_0146"/>